<dbReference type="AlphaFoldDB" id="A0A1I4K700"/>
<dbReference type="RefSeq" id="WP_090926018.1">
    <property type="nucleotide sequence ID" value="NZ_FOTY01000004.1"/>
</dbReference>
<organism evidence="1 2">
    <name type="scientific">Salibacterium qingdaonense</name>
    <dbReference type="NCBI Taxonomy" id="266892"/>
    <lineage>
        <taxon>Bacteria</taxon>
        <taxon>Bacillati</taxon>
        <taxon>Bacillota</taxon>
        <taxon>Bacilli</taxon>
        <taxon>Bacillales</taxon>
        <taxon>Bacillaceae</taxon>
    </lineage>
</organism>
<name>A0A1I4K700_9BACI</name>
<dbReference type="EMBL" id="FOTY01000004">
    <property type="protein sequence ID" value="SFL74387.1"/>
    <property type="molecule type" value="Genomic_DNA"/>
</dbReference>
<reference evidence="1 2" key="1">
    <citation type="submission" date="2016-10" db="EMBL/GenBank/DDBJ databases">
        <authorList>
            <person name="de Groot N.N."/>
        </authorList>
    </citation>
    <scope>NUCLEOTIDE SEQUENCE [LARGE SCALE GENOMIC DNA]</scope>
    <source>
        <strain evidence="1 2">CGMCC 1.6134</strain>
    </source>
</reference>
<sequence>MAFGITRSELNEWKESVQNGEISFITHFWYDKRFPEYDSVTKAGCSDVCKLAEWGEQYGLKPEWIHHRAAYPHFDLLGSTQTDIMKKEGMLSQLHRFTETSADYV</sequence>
<dbReference type="STRING" id="266892.SAMN04488054_104146"/>
<protein>
    <submittedName>
        <fullName evidence="1">Uncharacterized protein</fullName>
    </submittedName>
</protein>
<dbReference type="OrthoDB" id="2361368at2"/>
<gene>
    <name evidence="1" type="ORF">SAMN04488054_104146</name>
</gene>
<accession>A0A1I4K700</accession>
<evidence type="ECO:0000313" key="2">
    <source>
        <dbReference type="Proteomes" id="UP000199668"/>
    </source>
</evidence>
<evidence type="ECO:0000313" key="1">
    <source>
        <dbReference type="EMBL" id="SFL74387.1"/>
    </source>
</evidence>
<proteinExistence type="predicted"/>
<keyword evidence="2" id="KW-1185">Reference proteome</keyword>
<dbReference type="Proteomes" id="UP000199668">
    <property type="component" value="Unassembled WGS sequence"/>
</dbReference>